<dbReference type="InterPro" id="IPR038610">
    <property type="entry name" value="FliK-like_C_sf"/>
</dbReference>
<evidence type="ECO:0000313" key="5">
    <source>
        <dbReference type="Proteomes" id="UP000177894"/>
    </source>
</evidence>
<dbReference type="EMBL" id="CP020559">
    <property type="protein sequence ID" value="ARE87860.1"/>
    <property type="molecule type" value="Genomic_DNA"/>
</dbReference>
<dbReference type="Gene3D" id="3.30.750.140">
    <property type="match status" value="1"/>
</dbReference>
<keyword evidence="4" id="KW-0969">Cilium</keyword>
<dbReference type="RefSeq" id="WP_070970539.1">
    <property type="nucleotide sequence ID" value="NZ_CP017603.1"/>
</dbReference>
<keyword evidence="4" id="KW-0282">Flagellum</keyword>
<dbReference type="InterPro" id="IPR052563">
    <property type="entry name" value="FliK"/>
</dbReference>
<dbReference type="Proteomes" id="UP000192478">
    <property type="component" value="Chromosome"/>
</dbReference>
<dbReference type="CDD" id="cd17470">
    <property type="entry name" value="T3SS_Flik_C"/>
    <property type="match status" value="1"/>
</dbReference>
<keyword evidence="4" id="KW-0966">Cell projection</keyword>
<evidence type="ECO:0000313" key="3">
    <source>
        <dbReference type="EMBL" id="AOY77316.1"/>
    </source>
</evidence>
<dbReference type="EMBL" id="CP017603">
    <property type="protein sequence ID" value="AOY77316.1"/>
    <property type="molecule type" value="Genomic_DNA"/>
</dbReference>
<dbReference type="KEGG" id="cfm:BJL90_16550"/>
<proteinExistence type="predicted"/>
<name>A0AAC9RPA3_9CLOT</name>
<dbReference type="PANTHER" id="PTHR37533:SF2">
    <property type="entry name" value="FLAGELLAR HOOK-LENGTH CONTROL PROTEIN"/>
    <property type="match status" value="1"/>
</dbReference>
<dbReference type="Proteomes" id="UP000177894">
    <property type="component" value="Chromosome"/>
</dbReference>
<feature type="region of interest" description="Disordered" evidence="1">
    <location>
        <begin position="215"/>
        <end position="243"/>
    </location>
</feature>
<evidence type="ECO:0000313" key="6">
    <source>
        <dbReference type="Proteomes" id="UP000192478"/>
    </source>
</evidence>
<dbReference type="Pfam" id="PF02120">
    <property type="entry name" value="Flg_hook"/>
    <property type="match status" value="1"/>
</dbReference>
<feature type="compositionally biased region" description="Basic and acidic residues" evidence="1">
    <location>
        <begin position="215"/>
        <end position="236"/>
    </location>
</feature>
<keyword evidence="5" id="KW-1185">Reference proteome</keyword>
<reference evidence="4 6" key="2">
    <citation type="submission" date="2017-03" db="EMBL/GenBank/DDBJ databases">
        <title>Complete sequence of Clostridium formicaceticum DSM 92.</title>
        <authorList>
            <person name="Poehlein A."/>
            <person name="Karl M."/>
            <person name="Bengelsdorf F.R."/>
            <person name="Duerre P."/>
            <person name="Daniel R."/>
        </authorList>
    </citation>
    <scope>NUCLEOTIDE SEQUENCE [LARGE SCALE GENOMIC DNA]</scope>
    <source>
        <strain evidence="4 6">DSM 92</strain>
    </source>
</reference>
<sequence length="420" mass="48181">MIELNGITNAINMQVSQKSIPVANNNEKDFLEILKSKNKSMQERHNNLFQEPKKNMQHKGTKLMDHVNHHSTMSKKPKTDIKITDEDDGTQQENCKVYELIQELICLLQQQGCIEENELKALEEELIESVVVENLGNLLKVLEIIEGYGEIDKNILGELKEKINLESEIGVDEEFKGISKEAVKEKFEEFLKTEEDKAIQTPKNLKEDEYITATDKHLDKKEAPKQQKASIEEDKNIITSKPQETMDANQHLEALGLEKELQVKVTSMPYETLVVDEVYSSAFLEEISYKIFTSFKNGKNQMSLQLLPENLGKISIDLSSNNQEVKAKVYVESLQVKEVIESNLNQFRESLREKGINILTIEVTVGQDANDFQQNKNFTQQKMKFRRPLDQLHSVISNEELGTIKNINPYIVTTDFDKFG</sequence>
<dbReference type="AlphaFoldDB" id="A0AAC9RPA3"/>
<evidence type="ECO:0000313" key="4">
    <source>
        <dbReference type="EMBL" id="ARE87860.1"/>
    </source>
</evidence>
<dbReference type="PANTHER" id="PTHR37533">
    <property type="entry name" value="FLAGELLAR HOOK-LENGTH CONTROL PROTEIN"/>
    <property type="match status" value="1"/>
</dbReference>
<feature type="domain" description="Flagellar hook-length control protein-like C-terminal" evidence="2">
    <location>
        <begin position="293"/>
        <end position="370"/>
    </location>
</feature>
<dbReference type="InterPro" id="IPR021136">
    <property type="entry name" value="Flagellar_hook_control-like_C"/>
</dbReference>
<protein>
    <submittedName>
        <fullName evidence="4">Flagellar hook-length control protein FliK</fullName>
    </submittedName>
</protein>
<gene>
    <name evidence="3" type="ORF">BJL90_16550</name>
    <name evidence="4" type="ORF">CLFO_22600</name>
</gene>
<evidence type="ECO:0000256" key="1">
    <source>
        <dbReference type="SAM" id="MobiDB-lite"/>
    </source>
</evidence>
<accession>A0AAC9RPA3</accession>
<organism evidence="4 6">
    <name type="scientific">Clostridium formicaceticum</name>
    <dbReference type="NCBI Taxonomy" id="1497"/>
    <lineage>
        <taxon>Bacteria</taxon>
        <taxon>Bacillati</taxon>
        <taxon>Bacillota</taxon>
        <taxon>Clostridia</taxon>
        <taxon>Eubacteriales</taxon>
        <taxon>Clostridiaceae</taxon>
        <taxon>Clostridium</taxon>
    </lineage>
</organism>
<evidence type="ECO:0000259" key="2">
    <source>
        <dbReference type="Pfam" id="PF02120"/>
    </source>
</evidence>
<reference evidence="3 5" key="1">
    <citation type="submission" date="2016-10" db="EMBL/GenBank/DDBJ databases">
        <title>Complete Genome Sequence of Acetogen Clostridium formicoaceticum ATCC 27076.</title>
        <authorList>
            <person name="Bao T."/>
            <person name="Cheng C."/>
            <person name="Zhao J."/>
            <person name="Yang S.-T."/>
            <person name="Wang J."/>
            <person name="Wang M."/>
        </authorList>
    </citation>
    <scope>NUCLEOTIDE SEQUENCE [LARGE SCALE GENOMIC DNA]</scope>
    <source>
        <strain evidence="3 5">ATCC 27076</strain>
    </source>
</reference>